<dbReference type="NCBIfam" id="TIGR01256">
    <property type="entry name" value="modA"/>
    <property type="match status" value="1"/>
</dbReference>
<dbReference type="SUPFAM" id="SSF53850">
    <property type="entry name" value="Periplasmic binding protein-like II"/>
    <property type="match status" value="1"/>
</dbReference>
<evidence type="ECO:0000313" key="5">
    <source>
        <dbReference type="Proteomes" id="UP001179121"/>
    </source>
</evidence>
<dbReference type="AlphaFoldDB" id="A0AA86MYU1"/>
<evidence type="ECO:0000256" key="2">
    <source>
        <dbReference type="ARBA" id="ARBA00022723"/>
    </source>
</evidence>
<accession>A0AA86MYU1</accession>
<dbReference type="Gene3D" id="3.40.190.10">
    <property type="entry name" value="Periplasmic binding protein-like II"/>
    <property type="match status" value="2"/>
</dbReference>
<dbReference type="Proteomes" id="UP001179121">
    <property type="component" value="Chromosome"/>
</dbReference>
<name>A0AA86MYU1_9BACT</name>
<gene>
    <name evidence="4" type="ORF">DNFV4_01985</name>
</gene>
<evidence type="ECO:0000256" key="1">
    <source>
        <dbReference type="ARBA" id="ARBA00009175"/>
    </source>
</evidence>
<evidence type="ECO:0000256" key="3">
    <source>
        <dbReference type="ARBA" id="ARBA00022729"/>
    </source>
</evidence>
<dbReference type="GO" id="GO:0030973">
    <property type="term" value="F:molybdate ion binding"/>
    <property type="evidence" value="ECO:0007669"/>
    <property type="project" value="TreeGrafter"/>
</dbReference>
<comment type="similarity">
    <text evidence="1">Belongs to the bacterial solute-binding protein ModA family.</text>
</comment>
<dbReference type="InterPro" id="IPR050682">
    <property type="entry name" value="ModA/WtpA"/>
</dbReference>
<dbReference type="PANTHER" id="PTHR30632">
    <property type="entry name" value="MOLYBDATE-BINDING PERIPLASMIC PROTEIN"/>
    <property type="match status" value="1"/>
</dbReference>
<dbReference type="EMBL" id="OX365700">
    <property type="protein sequence ID" value="CAI4031566.1"/>
    <property type="molecule type" value="Genomic_DNA"/>
</dbReference>
<keyword evidence="2" id="KW-0479">Metal-binding</keyword>
<sequence length="318" mass="34231">MQSPVANPLEMRWLDRFAPVHPMRTIVGIDFAVQAAHMDITSSDLFVNRVKKRSTMTGIRAFCMAMAVSGLGGIVATGEPVRAETLTVGAAPSLKAAFQEIVPMFEKEYGATVHVLYGPSQAMRRQIEQGAPIDVFLPAAVEEVEKLHAKGLTLNGAPRVYAQTSLVLVMSAASRAIAVSLHDALPNRATRIALGDPQTSSLGAVTARALTTLDPAYKSRFTLLYARQNEDLVNLVHMGKADVGIVYRVDAINNGQVRIIDEAPAGNHTTVRFGEAVVWTCRPASLGAAKEFADFMASPRIQKLLLKYGFDPVSSNGS</sequence>
<dbReference type="KEGG" id="nti:DNFV4_01985"/>
<organism evidence="4 5">
    <name type="scientific">Nitrospira tepida</name>
    <dbReference type="NCBI Taxonomy" id="2973512"/>
    <lineage>
        <taxon>Bacteria</taxon>
        <taxon>Pseudomonadati</taxon>
        <taxon>Nitrospirota</taxon>
        <taxon>Nitrospiria</taxon>
        <taxon>Nitrospirales</taxon>
        <taxon>Nitrospiraceae</taxon>
        <taxon>Nitrospira</taxon>
    </lineage>
</organism>
<dbReference type="PANTHER" id="PTHR30632:SF0">
    <property type="entry name" value="SULFATE-BINDING PROTEIN"/>
    <property type="match status" value="1"/>
</dbReference>
<keyword evidence="5" id="KW-1185">Reference proteome</keyword>
<keyword evidence="3" id="KW-0732">Signal</keyword>
<dbReference type="GO" id="GO:0046872">
    <property type="term" value="F:metal ion binding"/>
    <property type="evidence" value="ECO:0007669"/>
    <property type="project" value="UniProtKB-KW"/>
</dbReference>
<dbReference type="Pfam" id="PF13531">
    <property type="entry name" value="SBP_bac_11"/>
    <property type="match status" value="1"/>
</dbReference>
<protein>
    <submittedName>
        <fullName evidence="4">Molybdenum ABC transporter, periplasmic molybdenum-binding protein ModA (TC 3.A.1.8.1)</fullName>
    </submittedName>
</protein>
<evidence type="ECO:0000313" key="4">
    <source>
        <dbReference type="EMBL" id="CAI4031566.1"/>
    </source>
</evidence>
<dbReference type="GO" id="GO:0015689">
    <property type="term" value="P:molybdate ion transport"/>
    <property type="evidence" value="ECO:0007669"/>
    <property type="project" value="InterPro"/>
</dbReference>
<dbReference type="InterPro" id="IPR005950">
    <property type="entry name" value="ModA"/>
</dbReference>
<proteinExistence type="inferred from homology"/>
<reference evidence="4" key="1">
    <citation type="submission" date="2022-10" db="EMBL/GenBank/DDBJ databases">
        <authorList>
            <person name="Koch H."/>
        </authorList>
    </citation>
    <scope>NUCLEOTIDE SEQUENCE</scope>
    <source>
        <strain evidence="4">DNF</strain>
    </source>
</reference>